<feature type="region of interest" description="Disordered" evidence="1">
    <location>
        <begin position="1"/>
        <end position="21"/>
    </location>
</feature>
<sequence>MVSVSGIPPSPKVPRERGKPAATACPVGLLRGIRTAPICLRRPSALGVWTLGVWTEMACSP</sequence>
<dbReference type="Proteomes" id="UP000001075">
    <property type="component" value="Unassembled WGS sequence"/>
</dbReference>
<organism evidence="2 3">
    <name type="scientific">Cricetulus griseus</name>
    <name type="common">Chinese hamster</name>
    <name type="synonym">Cricetulus barabensis griseus</name>
    <dbReference type="NCBI Taxonomy" id="10029"/>
    <lineage>
        <taxon>Eukaryota</taxon>
        <taxon>Metazoa</taxon>
        <taxon>Chordata</taxon>
        <taxon>Craniata</taxon>
        <taxon>Vertebrata</taxon>
        <taxon>Euteleostomi</taxon>
        <taxon>Mammalia</taxon>
        <taxon>Eutheria</taxon>
        <taxon>Euarchontoglires</taxon>
        <taxon>Glires</taxon>
        <taxon>Rodentia</taxon>
        <taxon>Myomorpha</taxon>
        <taxon>Muroidea</taxon>
        <taxon>Cricetidae</taxon>
        <taxon>Cricetinae</taxon>
        <taxon>Cricetulus</taxon>
    </lineage>
</organism>
<protein>
    <submittedName>
        <fullName evidence="2">Uncharacterized protein</fullName>
    </submittedName>
</protein>
<accession>G3HD33</accession>
<proteinExistence type="predicted"/>
<dbReference type="AlphaFoldDB" id="G3HD33"/>
<reference evidence="3" key="1">
    <citation type="journal article" date="2011" name="Nat. Biotechnol.">
        <title>The genomic sequence of the Chinese hamster ovary (CHO)-K1 cell line.</title>
        <authorList>
            <person name="Xu X."/>
            <person name="Nagarajan H."/>
            <person name="Lewis N.E."/>
            <person name="Pan S."/>
            <person name="Cai Z."/>
            <person name="Liu X."/>
            <person name="Chen W."/>
            <person name="Xie M."/>
            <person name="Wang W."/>
            <person name="Hammond S."/>
            <person name="Andersen M.R."/>
            <person name="Neff N."/>
            <person name="Passarelli B."/>
            <person name="Koh W."/>
            <person name="Fan H.C."/>
            <person name="Wang J."/>
            <person name="Gui Y."/>
            <person name="Lee K.H."/>
            <person name="Betenbaugh M.J."/>
            <person name="Quake S.R."/>
            <person name="Famili I."/>
            <person name="Palsson B.O."/>
            <person name="Wang J."/>
        </authorList>
    </citation>
    <scope>NUCLEOTIDE SEQUENCE [LARGE SCALE GENOMIC DNA]</scope>
    <source>
        <strain evidence="3">CHO K1 cell line</strain>
    </source>
</reference>
<dbReference type="InParanoid" id="G3HD33"/>
<evidence type="ECO:0000313" key="2">
    <source>
        <dbReference type="EMBL" id="EGV98650.1"/>
    </source>
</evidence>
<gene>
    <name evidence="2" type="ORF">I79_008407</name>
</gene>
<evidence type="ECO:0000256" key="1">
    <source>
        <dbReference type="SAM" id="MobiDB-lite"/>
    </source>
</evidence>
<name>G3HD33_CRIGR</name>
<dbReference type="EMBL" id="JH000288">
    <property type="protein sequence ID" value="EGV98650.1"/>
    <property type="molecule type" value="Genomic_DNA"/>
</dbReference>
<evidence type="ECO:0000313" key="3">
    <source>
        <dbReference type="Proteomes" id="UP000001075"/>
    </source>
</evidence>